<keyword evidence="10" id="KW-0675">Receptor</keyword>
<evidence type="ECO:0000256" key="8">
    <source>
        <dbReference type="SAM" id="SignalP"/>
    </source>
</evidence>
<gene>
    <name evidence="10" type="ORF">SAMN04488028_103245</name>
</gene>
<dbReference type="GO" id="GO:0009279">
    <property type="term" value="C:cell outer membrane"/>
    <property type="evidence" value="ECO:0007669"/>
    <property type="project" value="UniProtKB-SubCell"/>
</dbReference>
<dbReference type="PANTHER" id="PTHR30069:SF29">
    <property type="entry name" value="HEMOGLOBIN AND HEMOGLOBIN-HAPTOGLOBIN-BINDING PROTEIN 1-RELATED"/>
    <property type="match status" value="1"/>
</dbReference>
<keyword evidence="5 8" id="KW-0732">Signal</keyword>
<dbReference type="RefSeq" id="WP_139280970.1">
    <property type="nucleotide sequence ID" value="NZ_FRAA01000003.1"/>
</dbReference>
<dbReference type="InterPro" id="IPR037066">
    <property type="entry name" value="Plug_dom_sf"/>
</dbReference>
<evidence type="ECO:0000259" key="9">
    <source>
        <dbReference type="Pfam" id="PF07715"/>
    </source>
</evidence>
<dbReference type="Proteomes" id="UP000184474">
    <property type="component" value="Unassembled WGS sequence"/>
</dbReference>
<dbReference type="Gene3D" id="2.40.170.20">
    <property type="entry name" value="TonB-dependent receptor, beta-barrel domain"/>
    <property type="match status" value="1"/>
</dbReference>
<evidence type="ECO:0000313" key="11">
    <source>
        <dbReference type="Proteomes" id="UP000184474"/>
    </source>
</evidence>
<dbReference type="InterPro" id="IPR036942">
    <property type="entry name" value="Beta-barrel_TonB_sf"/>
</dbReference>
<evidence type="ECO:0000256" key="2">
    <source>
        <dbReference type="ARBA" id="ARBA00022448"/>
    </source>
</evidence>
<keyword evidence="11" id="KW-1185">Reference proteome</keyword>
<evidence type="ECO:0000256" key="6">
    <source>
        <dbReference type="ARBA" id="ARBA00023136"/>
    </source>
</evidence>
<name>A0A1M6QAS6_REIAG</name>
<dbReference type="GO" id="GO:0044718">
    <property type="term" value="P:siderophore transmembrane transport"/>
    <property type="evidence" value="ECO:0007669"/>
    <property type="project" value="TreeGrafter"/>
</dbReference>
<feature type="signal peptide" evidence="8">
    <location>
        <begin position="1"/>
        <end position="21"/>
    </location>
</feature>
<sequence>MRKLFLVIVVLIGCHCFHADAQHGNHSLRIVSNDDYDTPLYGAALYVDSLGKGVVSNISGHIATRDFPEGTYSCRVSFLGFDPVVRTLVFPLTEDVVIALDASTQELDGVTIEESAYRSVQMQQAKLSTIDVSALNLINVPRLLGEPDLIRMIQNLPGVKTETDFTGGFFVRGGRNDQNLILLDGVPVYNPWHLFGLFSAFNTEAIERVELTKGVFPAQYGSRLSSVLDIELQKGDTRNGAGYLTISPLSASFSHGRPINQKTSVLLSLRRTYLDPVFWVSDPILSTPDNSYKNRYNFFDFNFKLVHKFNAEHRLETGVFYGNDKLKAENTYTQTSYSLSSEESKPYSDNILNYGWRNITGSVKFITEKERYQSVSHLFTSWYQADNQYYYGDFNYLHENLDGQITTELYFDQHFKQYFTDYGAQQDFTFYLSDRVTLSTGGQWLYHVFTESNVFREQEYGYTGDRSDYWDTPPPSIELMLNKMNGDTAVTNSHEISGYVGAALELGKLSIYPGVRLQYFSQGQYLHLMPRVNMEYRVNKSLMLSAGYGHFTQYLQSLSLDFMRVPADRWFWSNELRPPALSKATTLGVGVTIPKVGLLSIEGYYKLQTGLLNFSLEQQAGAIQGDGLIPQFTQETISGEGEAYGVEFLLNRKIGDVTGWVGYTLSWAYNRFDEINGGLAFPSRLDKRHDIQTFVNWDFAKHWSLGLLFNFKSGQPLTFSTQYYLYRSDPLGIEDYHGNSQVIIKQNNYRLPAYHRLDLNLIWRDRKVFKRKSEISLNVINVYNHFNVLTITKGTSLDNLSNGSFRASSKNKYISQMPIMPVISLRIGLGKDQKWVD</sequence>
<dbReference type="Pfam" id="PF07715">
    <property type="entry name" value="Plug"/>
    <property type="match status" value="1"/>
</dbReference>
<dbReference type="AlphaFoldDB" id="A0A1M6QAS6"/>
<feature type="chain" id="PRO_5013314188" evidence="8">
    <location>
        <begin position="22"/>
        <end position="837"/>
    </location>
</feature>
<dbReference type="STRING" id="156994.SAMN04488028_103245"/>
<dbReference type="SUPFAM" id="SSF56935">
    <property type="entry name" value="Porins"/>
    <property type="match status" value="1"/>
</dbReference>
<evidence type="ECO:0000256" key="1">
    <source>
        <dbReference type="ARBA" id="ARBA00004571"/>
    </source>
</evidence>
<dbReference type="EMBL" id="FRAA01000003">
    <property type="protein sequence ID" value="SHK17258.1"/>
    <property type="molecule type" value="Genomic_DNA"/>
</dbReference>
<keyword evidence="7" id="KW-0998">Cell outer membrane</keyword>
<dbReference type="SUPFAM" id="SSF49464">
    <property type="entry name" value="Carboxypeptidase regulatory domain-like"/>
    <property type="match status" value="1"/>
</dbReference>
<feature type="domain" description="TonB-dependent receptor plug" evidence="9">
    <location>
        <begin position="148"/>
        <end position="223"/>
    </location>
</feature>
<dbReference type="GO" id="GO:0015344">
    <property type="term" value="F:siderophore uptake transmembrane transporter activity"/>
    <property type="evidence" value="ECO:0007669"/>
    <property type="project" value="TreeGrafter"/>
</dbReference>
<dbReference type="InterPro" id="IPR012910">
    <property type="entry name" value="Plug_dom"/>
</dbReference>
<dbReference type="InterPro" id="IPR008969">
    <property type="entry name" value="CarboxyPept-like_regulatory"/>
</dbReference>
<evidence type="ECO:0000256" key="5">
    <source>
        <dbReference type="ARBA" id="ARBA00022729"/>
    </source>
</evidence>
<evidence type="ECO:0000313" key="10">
    <source>
        <dbReference type="EMBL" id="SHK17258.1"/>
    </source>
</evidence>
<reference evidence="11" key="1">
    <citation type="submission" date="2016-11" db="EMBL/GenBank/DDBJ databases">
        <authorList>
            <person name="Varghese N."/>
            <person name="Submissions S."/>
        </authorList>
    </citation>
    <scope>NUCLEOTIDE SEQUENCE [LARGE SCALE GENOMIC DNA]</scope>
    <source>
        <strain evidence="11">DSM 26134</strain>
    </source>
</reference>
<evidence type="ECO:0000256" key="7">
    <source>
        <dbReference type="ARBA" id="ARBA00023237"/>
    </source>
</evidence>
<dbReference type="Gene3D" id="2.170.130.10">
    <property type="entry name" value="TonB-dependent receptor, plug domain"/>
    <property type="match status" value="1"/>
</dbReference>
<protein>
    <submittedName>
        <fullName evidence="10">Outer membrane receptor proteins, mostly Fe transport</fullName>
    </submittedName>
</protein>
<keyword evidence="4" id="KW-0812">Transmembrane</keyword>
<dbReference type="PANTHER" id="PTHR30069">
    <property type="entry name" value="TONB-DEPENDENT OUTER MEMBRANE RECEPTOR"/>
    <property type="match status" value="1"/>
</dbReference>
<evidence type="ECO:0000256" key="3">
    <source>
        <dbReference type="ARBA" id="ARBA00022452"/>
    </source>
</evidence>
<keyword evidence="2" id="KW-0813">Transport</keyword>
<keyword evidence="6" id="KW-0472">Membrane</keyword>
<evidence type="ECO:0000256" key="4">
    <source>
        <dbReference type="ARBA" id="ARBA00022692"/>
    </source>
</evidence>
<keyword evidence="3" id="KW-1134">Transmembrane beta strand</keyword>
<dbReference type="InterPro" id="IPR039426">
    <property type="entry name" value="TonB-dep_rcpt-like"/>
</dbReference>
<comment type="subcellular location">
    <subcellularLocation>
        <location evidence="1">Cell outer membrane</location>
        <topology evidence="1">Multi-pass membrane protein</topology>
    </subcellularLocation>
</comment>
<proteinExistence type="predicted"/>
<organism evidence="10 11">
    <name type="scientific">Reichenbachiella agariperforans</name>
    <dbReference type="NCBI Taxonomy" id="156994"/>
    <lineage>
        <taxon>Bacteria</taxon>
        <taxon>Pseudomonadati</taxon>
        <taxon>Bacteroidota</taxon>
        <taxon>Cytophagia</taxon>
        <taxon>Cytophagales</taxon>
        <taxon>Reichenbachiellaceae</taxon>
        <taxon>Reichenbachiella</taxon>
    </lineage>
</organism>
<accession>A0A1M6QAS6</accession>